<dbReference type="InterPro" id="IPR002202">
    <property type="entry name" value="HMG_CoA_Rdtase"/>
</dbReference>
<dbReference type="Pfam" id="PF00368">
    <property type="entry name" value="HMG-CoA_red"/>
    <property type="match status" value="1"/>
</dbReference>
<comment type="catalytic activity">
    <reaction evidence="3">
        <text>(R)-mevalonate + 2 NAD(+) + CoA = (3S)-3-hydroxy-3-methylglutaryl-CoA + 2 NADH + 2 H(+)</text>
        <dbReference type="Rhea" id="RHEA:14833"/>
        <dbReference type="ChEBI" id="CHEBI:15378"/>
        <dbReference type="ChEBI" id="CHEBI:36464"/>
        <dbReference type="ChEBI" id="CHEBI:43074"/>
        <dbReference type="ChEBI" id="CHEBI:57287"/>
        <dbReference type="ChEBI" id="CHEBI:57540"/>
        <dbReference type="ChEBI" id="CHEBI:57945"/>
        <dbReference type="EC" id="1.1.1.88"/>
    </reaction>
</comment>
<protein>
    <recommendedName>
        <fullName evidence="3">3-hydroxy-3-methylglutaryl coenzyme A reductase</fullName>
        <shortName evidence="3">HMG-CoA reductase</shortName>
        <ecNumber evidence="3">1.1.1.88</ecNumber>
    </recommendedName>
</protein>
<keyword evidence="5" id="KW-1185">Reference proteome</keyword>
<dbReference type="InterPro" id="IPR009023">
    <property type="entry name" value="HMG_CoA_Rdtase_NAD(P)-bd_sf"/>
</dbReference>
<accession>A0ABT8CRS9</accession>
<dbReference type="InterPro" id="IPR004553">
    <property type="entry name" value="HMG_CoA_Rdtase_bac-typ"/>
</dbReference>
<comment type="similarity">
    <text evidence="1 3">Belongs to the HMG-CoA reductase family.</text>
</comment>
<dbReference type="EC" id="1.1.1.88" evidence="3"/>
<dbReference type="EMBL" id="JAUFQU010000001">
    <property type="protein sequence ID" value="MDN3705910.1"/>
    <property type="molecule type" value="Genomic_DNA"/>
</dbReference>
<keyword evidence="3" id="KW-0520">NAD</keyword>
<name>A0ABT8CRS9_9FLAO</name>
<sequence length="438" mass="49162">MTHLVNGFSKLSKEEKLNWIVTTYFKGDTSVKKSITSYWNTDKALQKLHDEFIENTITNFYLPLGVAPNFVINDKVYTLPMVIEESSVVAAASNAAKYWSARGGFKATVRSTEKIGNVHFIYKGDKKRLQQFIATVHSKFYSQTEHITRNMKKRGGGILAVELIDKTDELENYYQLHATFDTKDSMGANFINSCLEEFAAVLRTEAPLYELFTKEEKQLQVVMAILSNYVPNCLVRAEVSCKVEDLKSKEIPDPVYFVEKFIQAVKIAEIEPYRAVTHNKGIMNGVDAVVLATGNDFRAIEAGVHAFAAKDGKYTSLSHAEVEDGIFRFWMDLPLALGTVGGLTSLHPMVKFALELLEKPTANELMMIIAVAGLAQNFAALKSLTTTGIQQGHMKMHLMNILNQLKATDEERLRVQVHFETNTLTHSAVVDFVEKIRS</sequence>
<dbReference type="InterPro" id="IPR009029">
    <property type="entry name" value="HMG_CoA_Rdtase_sub-bd_dom_sf"/>
</dbReference>
<dbReference type="PROSITE" id="PS50065">
    <property type="entry name" value="HMG_COA_REDUCTASE_4"/>
    <property type="match status" value="1"/>
</dbReference>
<dbReference type="Proteomes" id="UP001242368">
    <property type="component" value="Unassembled WGS sequence"/>
</dbReference>
<dbReference type="Gene3D" id="1.10.8.660">
    <property type="match status" value="1"/>
</dbReference>
<organism evidence="4 5">
    <name type="scientific">Paenimyroides ceti</name>
    <dbReference type="NCBI Taxonomy" id="395087"/>
    <lineage>
        <taxon>Bacteria</taxon>
        <taxon>Pseudomonadati</taxon>
        <taxon>Bacteroidota</taxon>
        <taxon>Flavobacteriia</taxon>
        <taxon>Flavobacteriales</taxon>
        <taxon>Flavobacteriaceae</taxon>
        <taxon>Paenimyroides</taxon>
    </lineage>
</organism>
<comment type="caution">
    <text evidence="4">The sequence shown here is derived from an EMBL/GenBank/DDBJ whole genome shotgun (WGS) entry which is preliminary data.</text>
</comment>
<dbReference type="PANTHER" id="PTHR10572:SF24">
    <property type="entry name" value="3-HYDROXY-3-METHYLGLUTARYL-COENZYME A REDUCTASE"/>
    <property type="match status" value="1"/>
</dbReference>
<evidence type="ECO:0000256" key="1">
    <source>
        <dbReference type="ARBA" id="ARBA00007661"/>
    </source>
</evidence>
<dbReference type="Gene3D" id="3.90.770.10">
    <property type="entry name" value="3-hydroxy-3-methylglutaryl-coenzyme A Reductase, Chain A, domain 2"/>
    <property type="match status" value="2"/>
</dbReference>
<gene>
    <name evidence="4" type="ORF">QW060_02065</name>
</gene>
<dbReference type="PROSITE" id="PS00066">
    <property type="entry name" value="HMG_COA_REDUCTASE_1"/>
    <property type="match status" value="1"/>
</dbReference>
<evidence type="ECO:0000256" key="2">
    <source>
        <dbReference type="ARBA" id="ARBA00023002"/>
    </source>
</evidence>
<keyword evidence="2 3" id="KW-0560">Oxidoreductase</keyword>
<dbReference type="NCBIfam" id="TIGR00532">
    <property type="entry name" value="HMG_CoA_R_NAD"/>
    <property type="match status" value="1"/>
</dbReference>
<dbReference type="PANTHER" id="PTHR10572">
    <property type="entry name" value="3-HYDROXY-3-METHYLGLUTARYL-COENZYME A REDUCTASE"/>
    <property type="match status" value="1"/>
</dbReference>
<dbReference type="InterPro" id="IPR023076">
    <property type="entry name" value="HMG_CoA_Rdtase_CS"/>
</dbReference>
<dbReference type="InterPro" id="IPR023074">
    <property type="entry name" value="HMG_CoA_Rdtase_cat_sf"/>
</dbReference>
<dbReference type="GO" id="GO:0140643">
    <property type="term" value="F:hydroxymethylglutaryl-CoA reductase (NADH) activity"/>
    <property type="evidence" value="ECO:0007669"/>
    <property type="project" value="UniProtKB-EC"/>
</dbReference>
<evidence type="ECO:0000313" key="5">
    <source>
        <dbReference type="Proteomes" id="UP001242368"/>
    </source>
</evidence>
<evidence type="ECO:0000313" key="4">
    <source>
        <dbReference type="EMBL" id="MDN3705910.1"/>
    </source>
</evidence>
<proteinExistence type="inferred from homology"/>
<reference evidence="5" key="1">
    <citation type="journal article" date="2019" name="Int. J. Syst. Evol. Microbiol.">
        <title>The Global Catalogue of Microorganisms (GCM) 10K type strain sequencing project: providing services to taxonomists for standard genome sequencing and annotation.</title>
        <authorList>
            <consortium name="The Broad Institute Genomics Platform"/>
            <consortium name="The Broad Institute Genome Sequencing Center for Infectious Disease"/>
            <person name="Wu L."/>
            <person name="Ma J."/>
        </authorList>
    </citation>
    <scope>NUCLEOTIDE SEQUENCE [LARGE SCALE GENOMIC DNA]</scope>
    <source>
        <strain evidence="5">CECT 7184</strain>
    </source>
</reference>
<dbReference type="SUPFAM" id="SSF55035">
    <property type="entry name" value="NAD-binding domain of HMG-CoA reductase"/>
    <property type="match status" value="1"/>
</dbReference>
<dbReference type="SUPFAM" id="SSF56542">
    <property type="entry name" value="Substrate-binding domain of HMG-CoA reductase"/>
    <property type="match status" value="1"/>
</dbReference>
<evidence type="ECO:0000256" key="3">
    <source>
        <dbReference type="RuleBase" id="RU361219"/>
    </source>
</evidence>
<dbReference type="CDD" id="cd00644">
    <property type="entry name" value="HMG-CoA_reductase_classII"/>
    <property type="match status" value="1"/>
</dbReference>
<dbReference type="RefSeq" id="WP_290362056.1">
    <property type="nucleotide sequence ID" value="NZ_JAUFQU010000001.1"/>
</dbReference>
<comment type="pathway">
    <text evidence="3">Metabolic intermediate metabolism; (R)-mevalonate degradation; (S)-3-hydroxy-3-methylglutaryl-CoA from (R)-mevalonate: step 1/1.</text>
</comment>